<reference evidence="2" key="1">
    <citation type="submission" date="2019-11" db="EMBL/GenBank/DDBJ databases">
        <authorList>
            <person name="Liu Y."/>
            <person name="Hou J."/>
            <person name="Li T.-Q."/>
            <person name="Guan C.-H."/>
            <person name="Wu X."/>
            <person name="Wu H.-Z."/>
            <person name="Ling F."/>
            <person name="Zhang R."/>
            <person name="Shi X.-G."/>
            <person name="Ren J.-P."/>
            <person name="Chen E.-F."/>
            <person name="Sun J.-M."/>
        </authorList>
    </citation>
    <scope>NUCLEOTIDE SEQUENCE</scope>
    <source>
        <strain evidence="2">Adult_tree_wgs_1</strain>
        <tissue evidence="2">Leaves</tissue>
    </source>
</reference>
<dbReference type="OrthoDB" id="2019121at2759"/>
<accession>A0A834HAP1</accession>
<sequence>MTGQHITRTIPVELPHAQQQSPSLLSVTSAVLRPPHGSLYISCTPCKFFRFGRKMLAVFEKSIGNPPEELSLPLKGKMPPLGGSITGEEIVEIFRSWQSDSTLYSHGSSNMVLSHEDECPLHPRSIVVVDDVSCIFVGLLENMCELRRHYGLSRQAAEAMVVVEAYKVLRDRAPYPPDQVIRDLQGRFAFVLFDSRAVTLLLARIGTEVSRFNGQRRETGRCIFMNTNGLISVDHPLNKVRAIAHEDKEGNICGVIFQVDLFTRLRSIPRSGSAANWAGATAVEGE</sequence>
<dbReference type="Pfam" id="PF12481">
    <property type="entry name" value="DUF3700"/>
    <property type="match status" value="2"/>
</dbReference>
<dbReference type="SMART" id="SM01172">
    <property type="entry name" value="DUF3700"/>
    <property type="match status" value="1"/>
</dbReference>
<dbReference type="AlphaFoldDB" id="A0A834HAP1"/>
<gene>
    <name evidence="2" type="ORF">RHSIM_Rhsim02G0128500</name>
</gene>
<protein>
    <recommendedName>
        <fullName evidence="1">DUF3700 domain-containing protein</fullName>
    </recommendedName>
</protein>
<dbReference type="PANTHER" id="PTHR45952:SF8">
    <property type="entry name" value="STEM-SPECIFIC PROTEIN TSJT1"/>
    <property type="match status" value="1"/>
</dbReference>
<evidence type="ECO:0000313" key="2">
    <source>
        <dbReference type="EMBL" id="KAF7150623.1"/>
    </source>
</evidence>
<dbReference type="InterPro" id="IPR024286">
    <property type="entry name" value="DUF3700"/>
</dbReference>
<dbReference type="PANTHER" id="PTHR45952">
    <property type="entry name" value="ALUMINUM INDUCED PROTEIN WITH YGL AND LRDR MOTIFS"/>
    <property type="match status" value="1"/>
</dbReference>
<comment type="caution">
    <text evidence="2">The sequence shown here is derived from an EMBL/GenBank/DDBJ whole genome shotgun (WGS) entry which is preliminary data.</text>
</comment>
<feature type="domain" description="DUF3700" evidence="1">
    <location>
        <begin position="56"/>
        <end position="259"/>
    </location>
</feature>
<dbReference type="EMBL" id="WJXA01000002">
    <property type="protein sequence ID" value="KAF7150623.1"/>
    <property type="molecule type" value="Genomic_DNA"/>
</dbReference>
<proteinExistence type="predicted"/>
<evidence type="ECO:0000259" key="1">
    <source>
        <dbReference type="SMART" id="SM01172"/>
    </source>
</evidence>
<organism evidence="2 3">
    <name type="scientific">Rhododendron simsii</name>
    <name type="common">Sims's rhododendron</name>
    <dbReference type="NCBI Taxonomy" id="118357"/>
    <lineage>
        <taxon>Eukaryota</taxon>
        <taxon>Viridiplantae</taxon>
        <taxon>Streptophyta</taxon>
        <taxon>Embryophyta</taxon>
        <taxon>Tracheophyta</taxon>
        <taxon>Spermatophyta</taxon>
        <taxon>Magnoliopsida</taxon>
        <taxon>eudicotyledons</taxon>
        <taxon>Gunneridae</taxon>
        <taxon>Pentapetalae</taxon>
        <taxon>asterids</taxon>
        <taxon>Ericales</taxon>
        <taxon>Ericaceae</taxon>
        <taxon>Ericoideae</taxon>
        <taxon>Rhodoreae</taxon>
        <taxon>Rhododendron</taxon>
    </lineage>
</organism>
<dbReference type="Proteomes" id="UP000626092">
    <property type="component" value="Unassembled WGS sequence"/>
</dbReference>
<keyword evidence="3" id="KW-1185">Reference proteome</keyword>
<name>A0A834HAP1_RHOSS</name>
<evidence type="ECO:0000313" key="3">
    <source>
        <dbReference type="Proteomes" id="UP000626092"/>
    </source>
</evidence>
<dbReference type="InterPro" id="IPR044828">
    <property type="entry name" value="TSJT1-like"/>
</dbReference>